<keyword evidence="7" id="KW-0378">Hydrolase</keyword>
<proteinExistence type="inferred from homology"/>
<evidence type="ECO:0000256" key="1">
    <source>
        <dbReference type="ARBA" id="ARBA00001936"/>
    </source>
</evidence>
<dbReference type="PROSITE" id="PS51409">
    <property type="entry name" value="ARGINASE_2"/>
    <property type="match status" value="1"/>
</dbReference>
<dbReference type="AlphaFoldDB" id="A0A4Q1K1C3"/>
<dbReference type="SUPFAM" id="SSF52768">
    <property type="entry name" value="Arginase/deacetylase"/>
    <property type="match status" value="1"/>
</dbReference>
<evidence type="ECO:0000256" key="6">
    <source>
        <dbReference type="ARBA" id="ARBA00022723"/>
    </source>
</evidence>
<dbReference type="Pfam" id="PF00491">
    <property type="entry name" value="Arginase"/>
    <property type="match status" value="1"/>
</dbReference>
<evidence type="ECO:0000256" key="5">
    <source>
        <dbReference type="ARBA" id="ARBA00022503"/>
    </source>
</evidence>
<dbReference type="PANTHER" id="PTHR43782:SF3">
    <property type="entry name" value="ARGINASE"/>
    <property type="match status" value="1"/>
</dbReference>
<sequence length="318" mass="34749">MSTNVTFLINKSEITAGTRGASLGPDAIITAARKRGSFIFGENAIDKIQNVNGYLDKQTNFPFAKRIDGLLAIYEELNAKMITLLKGNTFPIILAADHGSAGGTIAGIKSAFPDKRLGAVWIDAHADIHTPYTTPSGNMHGMPLASVMNIDNLECKINDIDSETETLWNQLKNVGNTLQKIHPDDVVYVAVRDTEEQEEAVINQFGMKWFTVQDVRTKGVQAIVDGIQERLKDCDIIYVTFDVDSMDPNLTSHGTGTPVPNGITPQEAKELMVAMSTLPKTICVEIVEVNPCLDEKENTMAEVTLDILEAVTNAIKNK</sequence>
<dbReference type="GO" id="GO:0005829">
    <property type="term" value="C:cytosol"/>
    <property type="evidence" value="ECO:0007669"/>
    <property type="project" value="TreeGrafter"/>
</dbReference>
<comment type="caution">
    <text evidence="10">The sequence shown here is derived from an EMBL/GenBank/DDBJ whole genome shotgun (WGS) entry which is preliminary data.</text>
</comment>
<evidence type="ECO:0000256" key="9">
    <source>
        <dbReference type="PROSITE-ProRule" id="PRU00742"/>
    </source>
</evidence>
<comment type="cofactor">
    <cofactor evidence="1">
        <name>Mn(2+)</name>
        <dbReference type="ChEBI" id="CHEBI:29035"/>
    </cofactor>
</comment>
<evidence type="ECO:0000256" key="4">
    <source>
        <dbReference type="ARBA" id="ARBA00018123"/>
    </source>
</evidence>
<accession>A0A4Q1K1C3</accession>
<evidence type="ECO:0000256" key="3">
    <source>
        <dbReference type="ARBA" id="ARBA00012168"/>
    </source>
</evidence>
<dbReference type="Gene3D" id="3.40.800.10">
    <property type="entry name" value="Ureohydrolase domain"/>
    <property type="match status" value="1"/>
</dbReference>
<dbReference type="RefSeq" id="WP_129436229.1">
    <property type="nucleotide sequence ID" value="NZ_SBKO01000004.1"/>
</dbReference>
<gene>
    <name evidence="10" type="ORF">EQG63_09975</name>
</gene>
<evidence type="ECO:0000256" key="2">
    <source>
        <dbReference type="ARBA" id="ARBA00005098"/>
    </source>
</evidence>
<protein>
    <recommendedName>
        <fullName evidence="4">Arginase</fullName>
        <ecNumber evidence="3">3.5.3.1</ecNumber>
    </recommendedName>
</protein>
<dbReference type="GO" id="GO:0006525">
    <property type="term" value="P:arginine metabolic process"/>
    <property type="evidence" value="ECO:0007669"/>
    <property type="project" value="UniProtKB-KW"/>
</dbReference>
<organism evidence="10 11">
    <name type="scientific">Flavobacterium amnicola</name>
    <dbReference type="NCBI Taxonomy" id="2506422"/>
    <lineage>
        <taxon>Bacteria</taxon>
        <taxon>Pseudomonadati</taxon>
        <taxon>Bacteroidota</taxon>
        <taxon>Flavobacteriia</taxon>
        <taxon>Flavobacteriales</taxon>
        <taxon>Flavobacteriaceae</taxon>
        <taxon>Flavobacterium</taxon>
    </lineage>
</organism>
<comment type="pathway">
    <text evidence="2">Nitrogen metabolism; urea cycle; L-ornithine and urea from L-arginine: step 1/1.</text>
</comment>
<dbReference type="PANTHER" id="PTHR43782">
    <property type="entry name" value="ARGINASE"/>
    <property type="match status" value="1"/>
</dbReference>
<dbReference type="GO" id="GO:0030145">
    <property type="term" value="F:manganese ion binding"/>
    <property type="evidence" value="ECO:0007669"/>
    <property type="project" value="TreeGrafter"/>
</dbReference>
<evidence type="ECO:0000313" key="10">
    <source>
        <dbReference type="EMBL" id="RXR17801.1"/>
    </source>
</evidence>
<keyword evidence="6" id="KW-0479">Metal-binding</keyword>
<dbReference type="PRINTS" id="PR00116">
    <property type="entry name" value="ARGINASE"/>
</dbReference>
<dbReference type="InterPro" id="IPR014033">
    <property type="entry name" value="Arginase"/>
</dbReference>
<keyword evidence="11" id="KW-1185">Reference proteome</keyword>
<dbReference type="EC" id="3.5.3.1" evidence="3"/>
<name>A0A4Q1K1C3_9FLAO</name>
<evidence type="ECO:0000256" key="8">
    <source>
        <dbReference type="ARBA" id="ARBA00023211"/>
    </source>
</evidence>
<dbReference type="GO" id="GO:0004053">
    <property type="term" value="F:arginase activity"/>
    <property type="evidence" value="ECO:0007669"/>
    <property type="project" value="UniProtKB-EC"/>
</dbReference>
<dbReference type="InterPro" id="IPR006035">
    <property type="entry name" value="Ureohydrolase"/>
</dbReference>
<dbReference type="CDD" id="cd09989">
    <property type="entry name" value="Arginase"/>
    <property type="match status" value="1"/>
</dbReference>
<keyword evidence="8" id="KW-0464">Manganese</keyword>
<evidence type="ECO:0000256" key="7">
    <source>
        <dbReference type="ARBA" id="ARBA00022801"/>
    </source>
</evidence>
<dbReference type="OrthoDB" id="9788689at2"/>
<keyword evidence="5" id="KW-0056">Arginine metabolism</keyword>
<dbReference type="InterPro" id="IPR023696">
    <property type="entry name" value="Ureohydrolase_dom_sf"/>
</dbReference>
<reference evidence="11" key="1">
    <citation type="submission" date="2019-01" db="EMBL/GenBank/DDBJ databases">
        <title>Cytophagaceae bacterium strain CAR-16.</title>
        <authorList>
            <person name="Chen W.-M."/>
        </authorList>
    </citation>
    <scope>NUCLEOTIDE SEQUENCE [LARGE SCALE GENOMIC DNA]</scope>
    <source>
        <strain evidence="11">LLJ-11</strain>
    </source>
</reference>
<evidence type="ECO:0000313" key="11">
    <source>
        <dbReference type="Proteomes" id="UP000290283"/>
    </source>
</evidence>
<dbReference type="Proteomes" id="UP000290283">
    <property type="component" value="Unassembled WGS sequence"/>
</dbReference>
<comment type="similarity">
    <text evidence="9">Belongs to the arginase family.</text>
</comment>
<dbReference type="EMBL" id="SBKO01000004">
    <property type="protein sequence ID" value="RXR17801.1"/>
    <property type="molecule type" value="Genomic_DNA"/>
</dbReference>